<keyword evidence="1" id="KW-0472">Membrane</keyword>
<feature type="transmembrane region" description="Helical" evidence="1">
    <location>
        <begin position="91"/>
        <end position="111"/>
    </location>
</feature>
<keyword evidence="3" id="KW-1185">Reference proteome</keyword>
<keyword evidence="1" id="KW-0812">Transmembrane</keyword>
<organism evidence="2 3">
    <name type="scientific">Xanthomonas nasturtii</name>
    <dbReference type="NCBI Taxonomy" id="1843581"/>
    <lineage>
        <taxon>Bacteria</taxon>
        <taxon>Pseudomonadati</taxon>
        <taxon>Pseudomonadota</taxon>
        <taxon>Gammaproteobacteria</taxon>
        <taxon>Lysobacterales</taxon>
        <taxon>Lysobacteraceae</taxon>
        <taxon>Xanthomonas</taxon>
    </lineage>
</organism>
<evidence type="ECO:0000313" key="2">
    <source>
        <dbReference type="EMBL" id="MCL1553144.1"/>
    </source>
</evidence>
<reference evidence="2" key="1">
    <citation type="submission" date="2022-04" db="EMBL/GenBank/DDBJ databases">
        <title>Genomic comparison of 19 strains of Xanthomonas nasturtii, a newly emerging watercress pathogen.</title>
        <authorList>
            <person name="Harrison J."/>
            <person name="Greer S."/>
            <person name="Hussain R."/>
            <person name="Lascelles D."/>
            <person name="Roberts M."/>
            <person name="Carter B."/>
            <person name="Bryning A."/>
            <person name="Carroll S."/>
            <person name="Aspin A."/>
            <person name="Cruz L."/>
            <person name="Cruz J."/>
            <person name="Grant M."/>
            <person name="Vicente J."/>
            <person name="Studholme D.J."/>
        </authorList>
    </citation>
    <scope>NUCLEOTIDE SEQUENCE</scope>
    <source>
        <strain evidence="2">10016B</strain>
    </source>
</reference>
<dbReference type="RefSeq" id="WP_249048371.1">
    <property type="nucleotide sequence ID" value="NZ_JAMBEC010000055.1"/>
</dbReference>
<accession>A0ABT0LUX9</accession>
<dbReference type="Proteomes" id="UP001167357">
    <property type="component" value="Unassembled WGS sequence"/>
</dbReference>
<feature type="transmembrane region" description="Helical" evidence="1">
    <location>
        <begin position="69"/>
        <end position="85"/>
    </location>
</feature>
<evidence type="ECO:0000256" key="1">
    <source>
        <dbReference type="SAM" id="Phobius"/>
    </source>
</evidence>
<evidence type="ECO:0000313" key="3">
    <source>
        <dbReference type="Proteomes" id="UP001167357"/>
    </source>
</evidence>
<sequence length="209" mass="22363">MTPAMPPTPETDQSLARLLIRLAVDFARLVVPFVIPLFLPFTLVWMYLAAAMLAEWGENKVRGAVDATWIWWLGACFGVSVALGLRTGTVITGSVVGGASFVALLLAGRGWEKIAGLNVPRHDSGPTLMCIQGVERPTGSARTETALMTPEGVRLRVVGCHEPRNSAPLQYDYLFADGSVVFGAGASMGYSPDGRYFVSPMPTTGTWGC</sequence>
<proteinExistence type="predicted"/>
<comment type="caution">
    <text evidence="2">The sequence shown here is derived from an EMBL/GenBank/DDBJ whole genome shotgun (WGS) entry which is preliminary data.</text>
</comment>
<dbReference type="EMBL" id="JAMBED010000058">
    <property type="protein sequence ID" value="MCL1553144.1"/>
    <property type="molecule type" value="Genomic_DNA"/>
</dbReference>
<keyword evidence="1" id="KW-1133">Transmembrane helix</keyword>
<gene>
    <name evidence="2" type="ORF">M3O51_18010</name>
</gene>
<protein>
    <submittedName>
        <fullName evidence="2">Uncharacterized protein</fullName>
    </submittedName>
</protein>
<feature type="transmembrane region" description="Helical" evidence="1">
    <location>
        <begin position="26"/>
        <end position="48"/>
    </location>
</feature>
<name>A0ABT0LUX9_9XANT</name>